<dbReference type="InterPro" id="IPR013602">
    <property type="entry name" value="Dynein_heavy_linker"/>
</dbReference>
<evidence type="ECO:0000259" key="1">
    <source>
        <dbReference type="Pfam" id="PF08393"/>
    </source>
</evidence>
<dbReference type="InterPro" id="IPR042222">
    <property type="entry name" value="Dynein_2_N"/>
</dbReference>
<dbReference type="Gene3D" id="1.20.140.100">
    <property type="entry name" value="Dynein heavy chain, N-terminal domain 2"/>
    <property type="match status" value="1"/>
</dbReference>
<accession>A0ABM1W3S6</accession>
<organism evidence="2 3">
    <name type="scientific">Aplysia californica</name>
    <name type="common">California sea hare</name>
    <dbReference type="NCBI Taxonomy" id="6500"/>
    <lineage>
        <taxon>Eukaryota</taxon>
        <taxon>Metazoa</taxon>
        <taxon>Spiralia</taxon>
        <taxon>Lophotrochozoa</taxon>
        <taxon>Mollusca</taxon>
        <taxon>Gastropoda</taxon>
        <taxon>Heterobranchia</taxon>
        <taxon>Euthyneura</taxon>
        <taxon>Tectipleura</taxon>
        <taxon>Aplysiida</taxon>
        <taxon>Aplysioidea</taxon>
        <taxon>Aplysiidae</taxon>
        <taxon>Aplysia</taxon>
    </lineage>
</organism>
<evidence type="ECO:0000313" key="2">
    <source>
        <dbReference type="Proteomes" id="UP000694888"/>
    </source>
</evidence>
<name>A0ABM1W3S6_APLCA</name>
<gene>
    <name evidence="3" type="primary">LOC106013750</name>
</gene>
<dbReference type="Proteomes" id="UP000694888">
    <property type="component" value="Unplaced"/>
</dbReference>
<dbReference type="InterPro" id="IPR042228">
    <property type="entry name" value="Dynein_linker_3"/>
</dbReference>
<dbReference type="RefSeq" id="XP_035829319.1">
    <property type="nucleotide sequence ID" value="XM_035973426.1"/>
</dbReference>
<sequence length="189" mass="21688">MEQTHESPNIKAACHVDGRLDALQSLSFGLEKCQKSLNDYLDSKRNAFPRFFFISDDELLSILGSSDPECVQEHIIKMYDNIASLRFTPNPNQTKELLVTAMISAEKEVMVFRGTVSSDDRSVTPRSFVLADWMLDYQGMVCLAASQVWWTWEVEDVFRKIKTGKKTALKDYARKMHMQIDQLVVKEVL</sequence>
<evidence type="ECO:0000313" key="3">
    <source>
        <dbReference type="RefSeq" id="XP_035829319.1"/>
    </source>
</evidence>
<dbReference type="PANTHER" id="PTHR22878">
    <property type="entry name" value="DYNEIN HEAVY CHAIN 6, AXONEMAL-LIKE-RELATED"/>
    <property type="match status" value="1"/>
</dbReference>
<dbReference type="GeneID" id="106013750"/>
<keyword evidence="2" id="KW-1185">Reference proteome</keyword>
<dbReference type="Pfam" id="PF08393">
    <property type="entry name" value="DHC_N2"/>
    <property type="match status" value="1"/>
</dbReference>
<feature type="domain" description="Dynein heavy chain linker" evidence="1">
    <location>
        <begin position="1"/>
        <end position="136"/>
    </location>
</feature>
<protein>
    <submittedName>
        <fullName evidence="3">Dynein heavy chain 10, axonemal-like</fullName>
    </submittedName>
</protein>
<dbReference type="PANTHER" id="PTHR22878:SF63">
    <property type="entry name" value="DYNEIN AXONEMAL HEAVY CHAIN 10"/>
    <property type="match status" value="1"/>
</dbReference>
<dbReference type="InterPro" id="IPR026983">
    <property type="entry name" value="DHC"/>
</dbReference>
<reference evidence="3" key="1">
    <citation type="submission" date="2025-08" db="UniProtKB">
        <authorList>
            <consortium name="RefSeq"/>
        </authorList>
    </citation>
    <scope>IDENTIFICATION</scope>
</reference>
<dbReference type="Gene3D" id="3.20.180.20">
    <property type="entry name" value="Dynein heavy chain, N-terminal domain 2"/>
    <property type="match status" value="1"/>
</dbReference>
<proteinExistence type="predicted"/>